<accession>A0ABU9E657</accession>
<dbReference type="InterPro" id="IPR032531">
    <property type="entry name" value="DUF4956"/>
</dbReference>
<feature type="transmembrane region" description="Helical" evidence="1">
    <location>
        <begin position="12"/>
        <end position="35"/>
    </location>
</feature>
<keyword evidence="3" id="KW-1185">Reference proteome</keyword>
<feature type="transmembrane region" description="Helical" evidence="1">
    <location>
        <begin position="155"/>
        <end position="188"/>
    </location>
</feature>
<feature type="transmembrane region" description="Helical" evidence="1">
    <location>
        <begin position="104"/>
        <end position="121"/>
    </location>
</feature>
<reference evidence="2 3" key="1">
    <citation type="submission" date="2024-02" db="EMBL/GenBank/DDBJ databases">
        <title>A novel Gemmatimonadota bacterium.</title>
        <authorList>
            <person name="Du Z.-J."/>
            <person name="Ye Y.-Q."/>
        </authorList>
    </citation>
    <scope>NUCLEOTIDE SEQUENCE [LARGE SCALE GENOMIC DNA]</scope>
    <source>
        <strain evidence="2 3">DH-20</strain>
    </source>
</reference>
<name>A0ABU9E657_9BACT</name>
<keyword evidence="1" id="KW-1133">Transmembrane helix</keyword>
<keyword evidence="1" id="KW-0472">Membrane</keyword>
<sequence>MNLQAILSSPVVRLMGYFLLLTTVIAFVAVTVPWFPDLLVPSAPGADPFPGASDAMGPSAAEIMTSVTRTALLGFLALLAALAFTVPVVWIYTVIMRQEGYERSFVRLLASLPIVVAGVVQVVRGDLALAFALAGIVAAVRFRTTVKDLQDAVFAFAAIAVGLATGTGNFTLAGAISTVFCLLAYALWRMNVGDVGPSLALSHGGVALAEALVPGESHKAVVIGNEDEVEPVHAEDLPELAHYVERLADYVRGDALRKKKKYNTLLLVYTESPEEAGEFVEPILDDHARRWVLVDEIHRNGSGLVALEYLLRLKKKVKVGKMIDHLACGEDALCRAAELKPIKGLRRRLT</sequence>
<dbReference type="EMBL" id="JBBHLI010000002">
    <property type="protein sequence ID" value="MEK9500219.1"/>
    <property type="molecule type" value="Genomic_DNA"/>
</dbReference>
<evidence type="ECO:0000313" key="3">
    <source>
        <dbReference type="Proteomes" id="UP001484239"/>
    </source>
</evidence>
<comment type="caution">
    <text evidence="2">The sequence shown here is derived from an EMBL/GenBank/DDBJ whole genome shotgun (WGS) entry which is preliminary data.</text>
</comment>
<organism evidence="2 3">
    <name type="scientific">Gaopeijia maritima</name>
    <dbReference type="NCBI Taxonomy" id="3119007"/>
    <lineage>
        <taxon>Bacteria</taxon>
        <taxon>Pseudomonadati</taxon>
        <taxon>Gemmatimonadota</taxon>
        <taxon>Longimicrobiia</taxon>
        <taxon>Gaopeijiales</taxon>
        <taxon>Gaopeijiaceae</taxon>
        <taxon>Gaopeijia</taxon>
    </lineage>
</organism>
<feature type="transmembrane region" description="Helical" evidence="1">
    <location>
        <begin position="71"/>
        <end position="92"/>
    </location>
</feature>
<gene>
    <name evidence="2" type="ORF">WI372_04460</name>
</gene>
<proteinExistence type="predicted"/>
<dbReference type="Pfam" id="PF16316">
    <property type="entry name" value="DUF4956"/>
    <property type="match status" value="1"/>
</dbReference>
<evidence type="ECO:0000313" key="2">
    <source>
        <dbReference type="EMBL" id="MEK9500219.1"/>
    </source>
</evidence>
<protein>
    <submittedName>
        <fullName evidence="2">DUF4956 domain-containing protein</fullName>
    </submittedName>
</protein>
<dbReference type="RefSeq" id="WP_405275336.1">
    <property type="nucleotide sequence ID" value="NZ_CP144380.1"/>
</dbReference>
<evidence type="ECO:0000256" key="1">
    <source>
        <dbReference type="SAM" id="Phobius"/>
    </source>
</evidence>
<feature type="transmembrane region" description="Helical" evidence="1">
    <location>
        <begin position="127"/>
        <end position="143"/>
    </location>
</feature>
<dbReference type="Proteomes" id="UP001484239">
    <property type="component" value="Unassembled WGS sequence"/>
</dbReference>
<keyword evidence="1" id="KW-0812">Transmembrane</keyword>